<dbReference type="RefSeq" id="WP_302243308.1">
    <property type="nucleotide sequence ID" value="NZ_JAULJQ010000001.1"/>
</dbReference>
<dbReference type="EMBL" id="JAULJQ010000001">
    <property type="protein sequence ID" value="MDO2408589.1"/>
    <property type="molecule type" value="Genomic_DNA"/>
</dbReference>
<protein>
    <submittedName>
        <fullName evidence="1">DUF2442 domain-containing protein</fullName>
    </submittedName>
</protein>
<accession>A0ABT8T4V0</accession>
<keyword evidence="2" id="KW-1185">Reference proteome</keyword>
<dbReference type="InterPro" id="IPR036782">
    <property type="entry name" value="NE0471-like_N"/>
</dbReference>
<sequence>MIGFDDGKKCIYDILPLCEKFEVFRDLKTIKGLFKQVKIEPKGYALSWNSSIDISADEIYFSDTTKFVGG</sequence>
<comment type="caution">
    <text evidence="1">The sequence shown here is derived from an EMBL/GenBank/DDBJ whole genome shotgun (WGS) entry which is preliminary data.</text>
</comment>
<proteinExistence type="predicted"/>
<organism evidence="1 2">
    <name type="scientific">Campylobacter magnus</name>
    <dbReference type="NCBI Taxonomy" id="3026462"/>
    <lineage>
        <taxon>Bacteria</taxon>
        <taxon>Pseudomonadati</taxon>
        <taxon>Campylobacterota</taxon>
        <taxon>Epsilonproteobacteria</taxon>
        <taxon>Campylobacterales</taxon>
        <taxon>Campylobacteraceae</taxon>
        <taxon>Campylobacter</taxon>
    </lineage>
</organism>
<gene>
    <name evidence="1" type="ORF">Q2362_00560</name>
</gene>
<reference evidence="1 2" key="1">
    <citation type="submission" date="2023-06" db="EMBL/GenBank/DDBJ databases">
        <title>Campylobacter magnum sp. nov., isolated from cecal contents of domestic pigs (Sus scrofa domesticus).</title>
        <authorList>
            <person name="Papic B."/>
            <person name="Gruntar I."/>
        </authorList>
    </citation>
    <scope>NUCLEOTIDE SEQUENCE [LARGE SCALE GENOMIC DNA]</scope>
    <source>
        <strain evidence="2">34484-21</strain>
    </source>
</reference>
<dbReference type="Gene3D" id="3.30.2020.10">
    <property type="entry name" value="NE0471-like N-terminal domain"/>
    <property type="match status" value="1"/>
</dbReference>
<dbReference type="Pfam" id="PF10387">
    <property type="entry name" value="DUF2442"/>
    <property type="match status" value="1"/>
</dbReference>
<evidence type="ECO:0000313" key="2">
    <source>
        <dbReference type="Proteomes" id="UP001171111"/>
    </source>
</evidence>
<name>A0ABT8T4V0_9BACT</name>
<evidence type="ECO:0000313" key="1">
    <source>
        <dbReference type="EMBL" id="MDO2408589.1"/>
    </source>
</evidence>
<dbReference type="Proteomes" id="UP001171111">
    <property type="component" value="Unassembled WGS sequence"/>
</dbReference>
<dbReference type="SUPFAM" id="SSF143880">
    <property type="entry name" value="NE0471 N-terminal domain-like"/>
    <property type="match status" value="1"/>
</dbReference>
<dbReference type="InterPro" id="IPR018841">
    <property type="entry name" value="DUF2442"/>
</dbReference>